<comment type="caution">
    <text evidence="3">The sequence shown here is derived from an EMBL/GenBank/DDBJ whole genome shotgun (WGS) entry which is preliminary data.</text>
</comment>
<keyword evidence="4" id="KW-1185">Reference proteome</keyword>
<feature type="compositionally biased region" description="Low complexity" evidence="1">
    <location>
        <begin position="39"/>
        <end position="59"/>
    </location>
</feature>
<feature type="non-terminal residue" evidence="3">
    <location>
        <position position="1"/>
    </location>
</feature>
<evidence type="ECO:0000313" key="3">
    <source>
        <dbReference type="EMBL" id="CAK9098578.1"/>
    </source>
</evidence>
<evidence type="ECO:0000256" key="1">
    <source>
        <dbReference type="SAM" id="MobiDB-lite"/>
    </source>
</evidence>
<organism evidence="3 4">
    <name type="scientific">Durusdinium trenchii</name>
    <dbReference type="NCBI Taxonomy" id="1381693"/>
    <lineage>
        <taxon>Eukaryota</taxon>
        <taxon>Sar</taxon>
        <taxon>Alveolata</taxon>
        <taxon>Dinophyceae</taxon>
        <taxon>Suessiales</taxon>
        <taxon>Symbiodiniaceae</taxon>
        <taxon>Durusdinium</taxon>
    </lineage>
</organism>
<protein>
    <submittedName>
        <fullName evidence="3">Uncharacterized protein</fullName>
    </submittedName>
</protein>
<dbReference type="EMBL" id="CAXAMM010041284">
    <property type="protein sequence ID" value="CAK9098477.1"/>
    <property type="molecule type" value="Genomic_DNA"/>
</dbReference>
<reference evidence="3 4" key="1">
    <citation type="submission" date="2024-02" db="EMBL/GenBank/DDBJ databases">
        <authorList>
            <person name="Chen Y."/>
            <person name="Shah S."/>
            <person name="Dougan E. K."/>
            <person name="Thang M."/>
            <person name="Chan C."/>
        </authorList>
    </citation>
    <scope>NUCLEOTIDE SEQUENCE [LARGE SCALE GENOMIC DNA]</scope>
</reference>
<dbReference type="Proteomes" id="UP001642464">
    <property type="component" value="Unassembled WGS sequence"/>
</dbReference>
<feature type="non-terminal residue" evidence="3">
    <location>
        <position position="165"/>
    </location>
</feature>
<feature type="compositionally biased region" description="Basic and acidic residues" evidence="1">
    <location>
        <begin position="101"/>
        <end position="110"/>
    </location>
</feature>
<proteinExistence type="predicted"/>
<accession>A0ABP0RE30</accession>
<evidence type="ECO:0000313" key="4">
    <source>
        <dbReference type="Proteomes" id="UP001642464"/>
    </source>
</evidence>
<name>A0ABP0RE30_9DINO</name>
<evidence type="ECO:0000313" key="2">
    <source>
        <dbReference type="EMBL" id="CAK9098477.1"/>
    </source>
</evidence>
<sequence length="165" mass="17828">FQEWTLPQVIVTGNQRRKLQPVHLLKRVLKWEAEVPSQAPLSEASLPESAAAAVGQAEAPTSGSALGVDDAEKAADDSERVPVRLTPRVGGVQIEVADSPEQEKKVEKGDAAASALPMTKLSRDWKEKCDEEFEQAGKVREGVKSKEATKSKEAIKSKQTGKGKE</sequence>
<dbReference type="EMBL" id="CAXAMM010041306">
    <property type="protein sequence ID" value="CAK9098578.1"/>
    <property type="molecule type" value="Genomic_DNA"/>
</dbReference>
<feature type="compositionally biased region" description="Basic and acidic residues" evidence="1">
    <location>
        <begin position="121"/>
        <end position="165"/>
    </location>
</feature>
<gene>
    <name evidence="2" type="ORF">SCF082_LOCUS46143</name>
    <name evidence="3" type="ORF">SCF082_LOCUS46190</name>
</gene>
<feature type="region of interest" description="Disordered" evidence="1">
    <location>
        <begin position="36"/>
        <end position="165"/>
    </location>
</feature>
<feature type="compositionally biased region" description="Basic and acidic residues" evidence="1">
    <location>
        <begin position="70"/>
        <end position="82"/>
    </location>
</feature>